<comment type="similarity">
    <text evidence="2">Belongs to the TonB family.</text>
</comment>
<evidence type="ECO:0000313" key="13">
    <source>
        <dbReference type="Proteomes" id="UP001165297"/>
    </source>
</evidence>
<keyword evidence="13" id="KW-1185">Reference proteome</keyword>
<reference evidence="12" key="1">
    <citation type="submission" date="2021-10" db="EMBL/GenBank/DDBJ databases">
        <authorList>
            <person name="Dean J.D."/>
            <person name="Kim M.K."/>
            <person name="Newey C.N."/>
            <person name="Stoker T.S."/>
            <person name="Thompson D.W."/>
            <person name="Grose J.H."/>
        </authorList>
    </citation>
    <scope>NUCLEOTIDE SEQUENCE</scope>
    <source>
        <strain evidence="12">BT635</strain>
    </source>
</reference>
<evidence type="ECO:0000256" key="9">
    <source>
        <dbReference type="ARBA" id="ARBA00023136"/>
    </source>
</evidence>
<dbReference type="EMBL" id="JAJADQ010000006">
    <property type="protein sequence ID" value="MCB2378427.1"/>
    <property type="molecule type" value="Genomic_DNA"/>
</dbReference>
<keyword evidence="8" id="KW-1133">Transmembrane helix</keyword>
<proteinExistence type="inferred from homology"/>
<keyword evidence="9" id="KW-0472">Membrane</keyword>
<evidence type="ECO:0000256" key="1">
    <source>
        <dbReference type="ARBA" id="ARBA00004383"/>
    </source>
</evidence>
<evidence type="ECO:0000256" key="4">
    <source>
        <dbReference type="ARBA" id="ARBA00022475"/>
    </source>
</evidence>
<comment type="subcellular location">
    <subcellularLocation>
        <location evidence="1">Cell inner membrane</location>
        <topology evidence="1">Single-pass membrane protein</topology>
        <orientation evidence="1">Periplasmic side</orientation>
    </subcellularLocation>
</comment>
<feature type="compositionally biased region" description="Basic residues" evidence="10">
    <location>
        <begin position="257"/>
        <end position="268"/>
    </location>
</feature>
<keyword evidence="7" id="KW-0653">Protein transport</keyword>
<gene>
    <name evidence="12" type="ORF">LGH70_12580</name>
</gene>
<dbReference type="PANTHER" id="PTHR33446:SF2">
    <property type="entry name" value="PROTEIN TONB"/>
    <property type="match status" value="1"/>
</dbReference>
<keyword evidence="3" id="KW-0813">Transport</keyword>
<dbReference type="InterPro" id="IPR006260">
    <property type="entry name" value="TonB/TolA_C"/>
</dbReference>
<evidence type="ECO:0000259" key="11">
    <source>
        <dbReference type="Pfam" id="PF03544"/>
    </source>
</evidence>
<evidence type="ECO:0000256" key="7">
    <source>
        <dbReference type="ARBA" id="ARBA00022927"/>
    </source>
</evidence>
<dbReference type="InterPro" id="IPR051045">
    <property type="entry name" value="TonB-dependent_transducer"/>
</dbReference>
<comment type="caution">
    <text evidence="12">The sequence shown here is derived from an EMBL/GenBank/DDBJ whole genome shotgun (WGS) entry which is preliminary data.</text>
</comment>
<sequence>MLDLPLLNVRLNPCHEDWQQMTPTAQGRHCASCQRTVHDFTTATQADLMAARAASADGRLCGRFRQAQLAPAQPQLRPKLRRFLVALVLVCGLGLSSGEAWAQVRKAELNTRAVPPAGLQLKRPEELSPVSLTDDVDQLLAPAGPTPERMVFVGSVEQMPQYPGGMDALIAYLGQNTRYPDSVTASGKVFVSFLLTKTGAITNVRITRGVNPALDAEALRVVQQMPPWLSGEQNNLPVDVSYTMPITFSREPDTGAHKQKGKRRAAGR</sequence>
<dbReference type="Proteomes" id="UP001165297">
    <property type="component" value="Unassembled WGS sequence"/>
</dbReference>
<dbReference type="PANTHER" id="PTHR33446">
    <property type="entry name" value="PROTEIN TONB-RELATED"/>
    <property type="match status" value="1"/>
</dbReference>
<dbReference type="SUPFAM" id="SSF74653">
    <property type="entry name" value="TolA/TonB C-terminal domain"/>
    <property type="match status" value="1"/>
</dbReference>
<accession>A0ABS8AEP0</accession>
<organism evidence="12 13">
    <name type="scientific">Hymenobacter nitidus</name>
    <dbReference type="NCBI Taxonomy" id="2880929"/>
    <lineage>
        <taxon>Bacteria</taxon>
        <taxon>Pseudomonadati</taxon>
        <taxon>Bacteroidota</taxon>
        <taxon>Cytophagia</taxon>
        <taxon>Cytophagales</taxon>
        <taxon>Hymenobacteraceae</taxon>
        <taxon>Hymenobacter</taxon>
    </lineage>
</organism>
<evidence type="ECO:0000256" key="10">
    <source>
        <dbReference type="SAM" id="MobiDB-lite"/>
    </source>
</evidence>
<evidence type="ECO:0000256" key="8">
    <source>
        <dbReference type="ARBA" id="ARBA00022989"/>
    </source>
</evidence>
<feature type="region of interest" description="Disordered" evidence="10">
    <location>
        <begin position="248"/>
        <end position="268"/>
    </location>
</feature>
<dbReference type="Gene3D" id="3.30.1150.10">
    <property type="match status" value="1"/>
</dbReference>
<evidence type="ECO:0000256" key="5">
    <source>
        <dbReference type="ARBA" id="ARBA00022519"/>
    </source>
</evidence>
<keyword evidence="4" id="KW-1003">Cell membrane</keyword>
<protein>
    <submittedName>
        <fullName evidence="12">Energy transducer TonB</fullName>
    </submittedName>
</protein>
<evidence type="ECO:0000256" key="3">
    <source>
        <dbReference type="ARBA" id="ARBA00022448"/>
    </source>
</evidence>
<evidence type="ECO:0000256" key="2">
    <source>
        <dbReference type="ARBA" id="ARBA00006555"/>
    </source>
</evidence>
<keyword evidence="6" id="KW-0812">Transmembrane</keyword>
<keyword evidence="5" id="KW-0997">Cell inner membrane</keyword>
<dbReference type="InterPro" id="IPR037682">
    <property type="entry name" value="TonB_C"/>
</dbReference>
<dbReference type="RefSeq" id="WP_226186067.1">
    <property type="nucleotide sequence ID" value="NZ_JAJADQ010000006.1"/>
</dbReference>
<dbReference type="NCBIfam" id="TIGR01352">
    <property type="entry name" value="tonB_Cterm"/>
    <property type="match status" value="1"/>
</dbReference>
<feature type="domain" description="TonB C-terminal" evidence="11">
    <location>
        <begin position="185"/>
        <end position="248"/>
    </location>
</feature>
<name>A0ABS8AEP0_9BACT</name>
<evidence type="ECO:0000256" key="6">
    <source>
        <dbReference type="ARBA" id="ARBA00022692"/>
    </source>
</evidence>
<evidence type="ECO:0000313" key="12">
    <source>
        <dbReference type="EMBL" id="MCB2378427.1"/>
    </source>
</evidence>
<dbReference type="Pfam" id="PF03544">
    <property type="entry name" value="TonB_C"/>
    <property type="match status" value="1"/>
</dbReference>